<keyword evidence="1" id="KW-1133">Transmembrane helix</keyword>
<evidence type="ECO:0000259" key="2">
    <source>
        <dbReference type="Pfam" id="PF06030"/>
    </source>
</evidence>
<organism evidence="4 5">
    <name type="scientific">Levilactobacillus spicheri</name>
    <dbReference type="NCBI Taxonomy" id="216463"/>
    <lineage>
        <taxon>Bacteria</taxon>
        <taxon>Bacillati</taxon>
        <taxon>Bacillota</taxon>
        <taxon>Bacilli</taxon>
        <taxon>Lactobacillales</taxon>
        <taxon>Lactobacillaceae</taxon>
        <taxon>Levilactobacillus</taxon>
    </lineage>
</organism>
<feature type="transmembrane region" description="Helical" evidence="1">
    <location>
        <begin position="312"/>
        <end position="335"/>
    </location>
</feature>
<dbReference type="PATRIC" id="fig|216463.3.peg.2248"/>
<dbReference type="EMBL" id="JZCR01000006">
    <property type="protein sequence ID" value="KJW13301.1"/>
    <property type="molecule type" value="Genomic_DNA"/>
</dbReference>
<dbReference type="OrthoDB" id="2365961at2"/>
<dbReference type="AlphaFoldDB" id="A0A0F3RTK5"/>
<accession>A0A0F3RTK5</accession>
<feature type="domain" description="WxL Interacting Protein host binding" evidence="3">
    <location>
        <begin position="166"/>
        <end position="294"/>
    </location>
</feature>
<dbReference type="InterPro" id="IPR021759">
    <property type="entry name" value="WxLIP_HBD"/>
</dbReference>
<evidence type="ECO:0000313" key="4">
    <source>
        <dbReference type="EMBL" id="KJW13301.1"/>
    </source>
</evidence>
<dbReference type="RefSeq" id="WP_045806527.1">
    <property type="nucleotide sequence ID" value="NZ_JZCR01000006.1"/>
</dbReference>
<evidence type="ECO:0000313" key="5">
    <source>
        <dbReference type="Proteomes" id="UP000033491"/>
    </source>
</evidence>
<keyword evidence="1" id="KW-0812">Transmembrane</keyword>
<evidence type="ECO:0000259" key="3">
    <source>
        <dbReference type="Pfam" id="PF11797"/>
    </source>
</evidence>
<dbReference type="Pfam" id="PF11797">
    <property type="entry name" value="WxLIP_HBD"/>
    <property type="match status" value="1"/>
</dbReference>
<reference evidence="4 5" key="1">
    <citation type="submission" date="2015-03" db="EMBL/GenBank/DDBJ databases">
        <authorList>
            <person name="Zheng J."/>
            <person name="Ganezle M."/>
        </authorList>
    </citation>
    <scope>NUCLEOTIDE SEQUENCE [LARGE SCALE GENOMIC DNA]</scope>
    <source>
        <strain evidence="4 5">LP38</strain>
    </source>
</reference>
<feature type="domain" description="WxL Interacting Protein peptidoglycan binding" evidence="2">
    <location>
        <begin position="33"/>
        <end position="150"/>
    </location>
</feature>
<comment type="caution">
    <text evidence="4">The sequence shown here is derived from an EMBL/GenBank/DDBJ whole genome shotgun (WGS) entry which is preliminary data.</text>
</comment>
<keyword evidence="1" id="KW-0472">Membrane</keyword>
<gene>
    <name evidence="4" type="ORF">VC81_02195</name>
</gene>
<name>A0A0F3RTK5_9LACO</name>
<dbReference type="InterPro" id="IPR010317">
    <property type="entry name" value="WxLIP_PGBD"/>
</dbReference>
<evidence type="ECO:0000256" key="1">
    <source>
        <dbReference type="SAM" id="Phobius"/>
    </source>
</evidence>
<proteinExistence type="predicted"/>
<dbReference type="STRING" id="216463.VC81_02195"/>
<dbReference type="Proteomes" id="UP000033491">
    <property type="component" value="Unassembled WGS sequence"/>
</dbReference>
<dbReference type="Pfam" id="PF06030">
    <property type="entry name" value="WxLIP_PGBD"/>
    <property type="match status" value="1"/>
</dbReference>
<sequence>MFHKPWGWLVLGLIVTGSVLGGLTPAAASAGPYAVAPVLPTDNAPHTGFFQLKIQPAARRTLPLKITNLSAHTATYIVTPHMAATNSNGTIDDTLDNHSAQLPVQTAQLFHPSQSQHVTVGPHTTKRVTVDLTMPSHRFTGILMATLAVHQVEKGAPHRTQRSHVTIATAFAIGVVVYNHLPSNPLDSVLRFKHVGYQAANGHPALALTIDNRTPNIVGQGRLTATLTDQLGHAVHRFRQGQLLFAPRNQFALTLNLNRQELSAGHYTLAGQLTTQGGVRHPFRLPVTITRQAVAAVHHQLPPTPRAPLNGWVLGIIGLLVLTTGGLAGLTLHLWRGQRAVAIPRRE</sequence>
<protein>
    <submittedName>
        <fullName evidence="4">Uncharacterized protein</fullName>
    </submittedName>
</protein>